<comment type="similarity">
    <text evidence="3">Belongs to the glycosyl hydrolase family 6.</text>
</comment>
<dbReference type="RefSeq" id="WP_242625131.1">
    <property type="nucleotide sequence ID" value="NZ_SHKY01000001.1"/>
</dbReference>
<keyword evidence="3" id="KW-0326">Glycosidase</keyword>
<reference evidence="5 6" key="1">
    <citation type="submission" date="2019-02" db="EMBL/GenBank/DDBJ databases">
        <title>Sequencing the genomes of 1000 actinobacteria strains.</title>
        <authorList>
            <person name="Klenk H.-P."/>
        </authorList>
    </citation>
    <scope>NUCLEOTIDE SEQUENCE [LARGE SCALE GENOMIC DNA]</scope>
    <source>
        <strain evidence="5 6">DSM 45162</strain>
    </source>
</reference>
<evidence type="ECO:0000313" key="5">
    <source>
        <dbReference type="EMBL" id="RZU53905.1"/>
    </source>
</evidence>
<dbReference type="GO" id="GO:0004553">
    <property type="term" value="F:hydrolase activity, hydrolyzing O-glycosyl compounds"/>
    <property type="evidence" value="ECO:0007669"/>
    <property type="project" value="InterPro"/>
</dbReference>
<feature type="binding site" evidence="2">
    <location>
        <position position="271"/>
    </location>
    <ligand>
        <name>substrate</name>
    </ligand>
</feature>
<dbReference type="Gene3D" id="3.20.20.40">
    <property type="entry name" value="1, 4-beta cellobiohydrolase"/>
    <property type="match status" value="1"/>
</dbReference>
<dbReference type="InterPro" id="IPR016288">
    <property type="entry name" value="Beta_cellobiohydrolase"/>
</dbReference>
<feature type="binding site" evidence="2">
    <location>
        <position position="243"/>
    </location>
    <ligand>
        <name>substrate</name>
    </ligand>
</feature>
<keyword evidence="3" id="KW-0136">Cellulose degradation</keyword>
<feature type="active site" description="Proton donor" evidence="1">
    <location>
        <position position="197"/>
    </location>
</feature>
<feature type="binding site" evidence="2">
    <location>
        <position position="316"/>
    </location>
    <ligand>
        <name>substrate</name>
    </ligand>
</feature>
<gene>
    <name evidence="5" type="ORF">EV385_5839</name>
</gene>
<feature type="region of interest" description="Disordered" evidence="4">
    <location>
        <begin position="301"/>
        <end position="331"/>
    </location>
</feature>
<dbReference type="AlphaFoldDB" id="A0A4Q7ZTN7"/>
<keyword evidence="3" id="KW-0624">Polysaccharide degradation</keyword>
<dbReference type="InterPro" id="IPR036434">
    <property type="entry name" value="Beta_cellobiohydrolase_sf"/>
</dbReference>
<dbReference type="Proteomes" id="UP000292564">
    <property type="component" value="Unassembled WGS sequence"/>
</dbReference>
<evidence type="ECO:0000256" key="4">
    <source>
        <dbReference type="SAM" id="MobiDB-lite"/>
    </source>
</evidence>
<feature type="binding site" evidence="2">
    <location>
        <position position="344"/>
    </location>
    <ligand>
        <name>substrate</name>
    </ligand>
</feature>
<feature type="compositionally biased region" description="Low complexity" evidence="4">
    <location>
        <begin position="63"/>
        <end position="73"/>
    </location>
</feature>
<comment type="caution">
    <text evidence="5">The sequence shown here is derived from an EMBL/GenBank/DDBJ whole genome shotgun (WGS) entry which is preliminary data.</text>
</comment>
<dbReference type="EC" id="3.2.1.-" evidence="3"/>
<keyword evidence="3" id="KW-0119">Carbohydrate metabolism</keyword>
<dbReference type="SUPFAM" id="SSF51989">
    <property type="entry name" value="Glycosyl hydrolases family 6, cellulases"/>
    <property type="match status" value="1"/>
</dbReference>
<feature type="region of interest" description="Disordered" evidence="4">
    <location>
        <begin position="34"/>
        <end position="73"/>
    </location>
</feature>
<evidence type="ECO:0000256" key="3">
    <source>
        <dbReference type="RuleBase" id="RU361186"/>
    </source>
</evidence>
<protein>
    <recommendedName>
        <fullName evidence="3">Glucanase</fullName>
        <ecNumber evidence="3">3.2.1.-</ecNumber>
    </recommendedName>
</protein>
<proteinExistence type="inferred from homology"/>
<feature type="binding site" evidence="2">
    <location>
        <position position="122"/>
    </location>
    <ligand>
        <name>substrate</name>
    </ligand>
</feature>
<feature type="binding site" evidence="2">
    <location>
        <position position="348"/>
    </location>
    <ligand>
        <name>substrate</name>
    </ligand>
</feature>
<dbReference type="EMBL" id="SHKY01000001">
    <property type="protein sequence ID" value="RZU53905.1"/>
    <property type="molecule type" value="Genomic_DNA"/>
</dbReference>
<dbReference type="PANTHER" id="PTHR34876">
    <property type="match status" value="1"/>
</dbReference>
<organism evidence="5 6">
    <name type="scientific">Krasilnikovia cinnamomea</name>
    <dbReference type="NCBI Taxonomy" id="349313"/>
    <lineage>
        <taxon>Bacteria</taxon>
        <taxon>Bacillati</taxon>
        <taxon>Actinomycetota</taxon>
        <taxon>Actinomycetes</taxon>
        <taxon>Micromonosporales</taxon>
        <taxon>Micromonosporaceae</taxon>
        <taxon>Krasilnikovia</taxon>
    </lineage>
</organism>
<evidence type="ECO:0000256" key="2">
    <source>
        <dbReference type="PIRSR" id="PIRSR001100-2"/>
    </source>
</evidence>
<dbReference type="GO" id="GO:0030245">
    <property type="term" value="P:cellulose catabolic process"/>
    <property type="evidence" value="ECO:0007669"/>
    <property type="project" value="UniProtKB-KW"/>
</dbReference>
<dbReference type="PIRSF" id="PIRSF001100">
    <property type="entry name" value="Beta_cellobiohydrolase"/>
    <property type="match status" value="1"/>
</dbReference>
<keyword evidence="3" id="KW-0378">Hydrolase</keyword>
<name>A0A4Q7ZTN7_9ACTN</name>
<dbReference type="Pfam" id="PF01341">
    <property type="entry name" value="Glyco_hydro_6"/>
    <property type="match status" value="1"/>
</dbReference>
<accession>A0A4Q7ZTN7</accession>
<feature type="active site" description="Proton acceptor" evidence="1">
    <location>
        <position position="350"/>
    </location>
</feature>
<dbReference type="PRINTS" id="PR00733">
    <property type="entry name" value="GLHYDRLASE6"/>
</dbReference>
<keyword evidence="6" id="KW-1185">Reference proteome</keyword>
<sequence>MAAHARAPRPAARLLPVVAAVVVAGVVTAALWRGGDAGQDPVSPRASTSAHPGGPAVAPPSGPAAAAPPSGPAGVAGPLSGAALYLDRTGAAAKQVTAYEKAGRDADARLIRRIADQPAATWFGDASSGTAARARALVTAATRAGRLPVLTMYNIPHRDCAGHSRGGASSADAYRTYVAAMANALRGHRAVVILEPDAVAQAVQGCLDAARKAERFALLAEAIGTLRANPGVTVYLDAGNPTWITDLAQLATALREAGIERGNGFALNVANFETTADNVAYGTALSQRLGGAHFVVDTSRNGNGPAPRGATPDGHWCNPPGRRLGQPPTTDTGQPLVDAYLWIKRPGESDGACGNGAPPAGQWWADYALGLSRS</sequence>
<evidence type="ECO:0000256" key="1">
    <source>
        <dbReference type="PIRSR" id="PIRSR001100-1"/>
    </source>
</evidence>
<dbReference type="PANTHER" id="PTHR34876:SF4">
    <property type="entry name" value="1,4-BETA-D-GLUCAN CELLOBIOHYDROLASE C-RELATED"/>
    <property type="match status" value="1"/>
</dbReference>
<evidence type="ECO:0000313" key="6">
    <source>
        <dbReference type="Proteomes" id="UP000292564"/>
    </source>
</evidence>